<dbReference type="OrthoDB" id="426718at2759"/>
<dbReference type="InterPro" id="IPR051218">
    <property type="entry name" value="Sec_MonoDiacylglyc_Lipase"/>
</dbReference>
<name>A0A7G2C6H1_9TRYP</name>
<dbReference type="SUPFAM" id="SSF53474">
    <property type="entry name" value="alpha/beta-Hydrolases"/>
    <property type="match status" value="1"/>
</dbReference>
<keyword evidence="1" id="KW-1133">Transmembrane helix</keyword>
<evidence type="ECO:0000259" key="2">
    <source>
        <dbReference type="Pfam" id="PF01764"/>
    </source>
</evidence>
<gene>
    <name evidence="3" type="ORF">ADEAN_000261400</name>
</gene>
<protein>
    <submittedName>
        <fullName evidence="3">Lipase (Class 3), putative</fullName>
    </submittedName>
</protein>
<dbReference type="AlphaFoldDB" id="A0A7G2C6H1"/>
<dbReference type="PANTHER" id="PTHR45856:SF11">
    <property type="entry name" value="FUNGAL LIPASE-LIKE DOMAIN-CONTAINING PROTEIN"/>
    <property type="match status" value="1"/>
</dbReference>
<dbReference type="InterPro" id="IPR029058">
    <property type="entry name" value="AB_hydrolase_fold"/>
</dbReference>
<accession>A0A7G2C6H1</accession>
<dbReference type="InterPro" id="IPR002921">
    <property type="entry name" value="Fungal_lipase-type"/>
</dbReference>
<dbReference type="PANTHER" id="PTHR45856">
    <property type="entry name" value="ALPHA/BETA-HYDROLASES SUPERFAMILY PROTEIN"/>
    <property type="match status" value="1"/>
</dbReference>
<dbReference type="CDD" id="cd00519">
    <property type="entry name" value="Lipase_3"/>
    <property type="match status" value="1"/>
</dbReference>
<evidence type="ECO:0000313" key="4">
    <source>
        <dbReference type="Proteomes" id="UP000515908"/>
    </source>
</evidence>
<dbReference type="EMBL" id="LR877148">
    <property type="protein sequence ID" value="CAD2215159.1"/>
    <property type="molecule type" value="Genomic_DNA"/>
</dbReference>
<reference evidence="3 4" key="1">
    <citation type="submission" date="2020-08" db="EMBL/GenBank/DDBJ databases">
        <authorList>
            <person name="Newling K."/>
            <person name="Davey J."/>
            <person name="Forrester S."/>
        </authorList>
    </citation>
    <scope>NUCLEOTIDE SEQUENCE [LARGE SCALE GENOMIC DNA]</scope>
    <source>
        <strain evidence="4">Crithidia deanei Carvalho (ATCC PRA-265)</strain>
    </source>
</reference>
<dbReference type="Gene3D" id="3.40.50.1820">
    <property type="entry name" value="alpha/beta hydrolase"/>
    <property type="match status" value="1"/>
</dbReference>
<organism evidence="3 4">
    <name type="scientific">Angomonas deanei</name>
    <dbReference type="NCBI Taxonomy" id="59799"/>
    <lineage>
        <taxon>Eukaryota</taxon>
        <taxon>Discoba</taxon>
        <taxon>Euglenozoa</taxon>
        <taxon>Kinetoplastea</taxon>
        <taxon>Metakinetoplastina</taxon>
        <taxon>Trypanosomatida</taxon>
        <taxon>Trypanosomatidae</taxon>
        <taxon>Strigomonadinae</taxon>
        <taxon>Angomonas</taxon>
    </lineage>
</organism>
<dbReference type="GO" id="GO:0006629">
    <property type="term" value="P:lipid metabolic process"/>
    <property type="evidence" value="ECO:0007669"/>
    <property type="project" value="InterPro"/>
</dbReference>
<dbReference type="Pfam" id="PF01764">
    <property type="entry name" value="Lipase_3"/>
    <property type="match status" value="1"/>
</dbReference>
<keyword evidence="1" id="KW-0812">Transmembrane</keyword>
<evidence type="ECO:0000313" key="3">
    <source>
        <dbReference type="EMBL" id="CAD2215159.1"/>
    </source>
</evidence>
<dbReference type="VEuPathDB" id="TriTrypDB:ADEAN_000261400"/>
<feature type="domain" description="Fungal lipase-type" evidence="2">
    <location>
        <begin position="336"/>
        <end position="445"/>
    </location>
</feature>
<sequence length="565" mass="64348">MLRKGFRLLERKAPLPKPALRPSGMLADKRRVTEWVLDKIEAPSLYLADALRTVVRYGIVLGTSAFSLVSDCYRLYLSESLRRLIRFAIGIPLFFGSLFLIIMRLWYFPDSNETRRLDTDCVKHFPLVEDTEGMVNMALALRKEYLSYRAAPSPGTPLTVLSGTHRNTILRGIFILFRSMEEHISGTELEREFLTPSALSADVSPAEFVLRIILSISIEQGWFDVVDHTLDLFKDFVWYRQPPLQARVVRAVADLCNISYLLDNVYDHQDASDMLTVAERRSIARAVDAFRPEKAVQERFTIPAEIRVLPLVDGDKTARCLLLERKSPGRRPQLIVCFIGTNSSKNWITNFKFSTLPFPEKYGVKGARAHKGFLELLESVPYAEVTRSFDHIILVGHSLGGALAQLAGLHLAAERPERRITVVTMASPRVLIVNRKEYFASLFQSLFLGIDMPSTTSTSKDDYMAGFVTLPNNYRHFRGFFPSDAIPHLPPENIGYTHIGHRIPLRTGCSNFFSFIGWGMYTKLFHSADFYAKVLEHPVIVQTHYYRPTSEERAMQLEREEMTGI</sequence>
<dbReference type="Proteomes" id="UP000515908">
    <property type="component" value="Chromosome 04"/>
</dbReference>
<keyword evidence="4" id="KW-1185">Reference proteome</keyword>
<evidence type="ECO:0000256" key="1">
    <source>
        <dbReference type="SAM" id="Phobius"/>
    </source>
</evidence>
<keyword evidence="1" id="KW-0472">Membrane</keyword>
<feature type="transmembrane region" description="Helical" evidence="1">
    <location>
        <begin position="84"/>
        <end position="107"/>
    </location>
</feature>
<proteinExistence type="predicted"/>